<name>A0A7R8CHD5_LEPSM</name>
<accession>A0A7R8CHD5</accession>
<protein>
    <submittedName>
        <fullName evidence="1">(salmon louse) hypothetical protein</fullName>
    </submittedName>
</protein>
<dbReference type="InterPro" id="IPR013083">
    <property type="entry name" value="Znf_RING/FYVE/PHD"/>
</dbReference>
<dbReference type="SUPFAM" id="SSF57850">
    <property type="entry name" value="RING/U-box"/>
    <property type="match status" value="1"/>
</dbReference>
<dbReference type="AlphaFoldDB" id="A0A7R8CHD5"/>
<proteinExistence type="predicted"/>
<dbReference type="InterPro" id="IPR017907">
    <property type="entry name" value="Znf_RING_CS"/>
</dbReference>
<dbReference type="Proteomes" id="UP000675881">
    <property type="component" value="Chromosome 10"/>
</dbReference>
<keyword evidence="2" id="KW-1185">Reference proteome</keyword>
<dbReference type="Gene3D" id="3.30.40.10">
    <property type="entry name" value="Zinc/RING finger domain, C3HC4 (zinc finger)"/>
    <property type="match status" value="1"/>
</dbReference>
<sequence>MGGVKSRPIGSEEAFLGSVTEEVYRRTRSIKQIASIDYQEFLSAVKDLNDISCQFLDANGKQLIFAVKKGTDSTVFWKATVKVACVKVDSTSKEVDSYKPLNLREFLQVYNSLVHTAAAVDKSKAVSSLPASPKALFSASLLKVEEEESAATSLEECCICLERKPEIILPCAHSYCVPCIEKMECGSQNMSCL</sequence>
<organism evidence="1 2">
    <name type="scientific">Lepeophtheirus salmonis</name>
    <name type="common">Salmon louse</name>
    <name type="synonym">Caligus salmonis</name>
    <dbReference type="NCBI Taxonomy" id="72036"/>
    <lineage>
        <taxon>Eukaryota</taxon>
        <taxon>Metazoa</taxon>
        <taxon>Ecdysozoa</taxon>
        <taxon>Arthropoda</taxon>
        <taxon>Crustacea</taxon>
        <taxon>Multicrustacea</taxon>
        <taxon>Hexanauplia</taxon>
        <taxon>Copepoda</taxon>
        <taxon>Siphonostomatoida</taxon>
        <taxon>Caligidae</taxon>
        <taxon>Lepeophtheirus</taxon>
    </lineage>
</organism>
<dbReference type="PROSITE" id="PS50089">
    <property type="entry name" value="ZF_RING_2"/>
    <property type="match status" value="1"/>
</dbReference>
<evidence type="ECO:0000313" key="1">
    <source>
        <dbReference type="EMBL" id="CAF2790301.1"/>
    </source>
</evidence>
<dbReference type="EMBL" id="HG994589">
    <property type="protein sequence ID" value="CAF2790301.1"/>
    <property type="molecule type" value="Genomic_DNA"/>
</dbReference>
<dbReference type="PROSITE" id="PS00518">
    <property type="entry name" value="ZF_RING_1"/>
    <property type="match status" value="1"/>
</dbReference>
<dbReference type="InterPro" id="IPR001841">
    <property type="entry name" value="Znf_RING"/>
</dbReference>
<gene>
    <name evidence="1" type="ORF">LSAA_2602</name>
</gene>
<reference evidence="1" key="1">
    <citation type="submission" date="2021-02" db="EMBL/GenBank/DDBJ databases">
        <authorList>
            <person name="Bekaert M."/>
        </authorList>
    </citation>
    <scope>NUCLEOTIDE SEQUENCE</scope>
    <source>
        <strain evidence="1">IoA-00</strain>
    </source>
</reference>
<evidence type="ECO:0000313" key="2">
    <source>
        <dbReference type="Proteomes" id="UP000675881"/>
    </source>
</evidence>
<dbReference type="OrthoDB" id="1630758at2759"/>